<name>A0A1T3P3K6_9ACTN</name>
<feature type="region of interest" description="Disordered" evidence="1">
    <location>
        <begin position="305"/>
        <end position="362"/>
    </location>
</feature>
<comment type="caution">
    <text evidence="3">The sequence shown here is derived from an EMBL/GenBank/DDBJ whole genome shotgun (WGS) entry which is preliminary data.</text>
</comment>
<dbReference type="STRING" id="159449.B4N89_23595"/>
<dbReference type="Pfam" id="PF00069">
    <property type="entry name" value="Pkinase"/>
    <property type="match status" value="1"/>
</dbReference>
<dbReference type="SMART" id="SM00220">
    <property type="entry name" value="S_TKc"/>
    <property type="match status" value="1"/>
</dbReference>
<evidence type="ECO:0000313" key="4">
    <source>
        <dbReference type="Proteomes" id="UP000190037"/>
    </source>
</evidence>
<evidence type="ECO:0000313" key="3">
    <source>
        <dbReference type="EMBL" id="OPC83522.1"/>
    </source>
</evidence>
<accession>A0A1T3P3K6</accession>
<sequence length="362" mass="39483">MGAVSGGAGQAGEPSAEGKLGYTDPEGYSVERRVEFGPDRPAPPGQPFRIRDVRDVEDGSVFVQKRLGRLDPRRRVGAEASLETEIRVLLRLVRTFGGAGYPRELARVAGHDFDGVEPFLLLEASPCPPAEDVVGKLLTEEQDAFRRAIFRTVRYLESAGVVHGDLTPSSVRWQREQRRLQVVDFGHAALAGEPRSSLGTALWAAPGPLRGPGPADPHDDVWSAAQVAYHVTTGRPIRQGRVPVGVETQGLLLDLFQGVFEADAVRRPGAAELLRRLGEPDPYLAGHAQYDPLAEGRRGYEAAMERKRQRMPLPGQPPPAYRAGAEDRPPPVLPPRPPEPPGRPGEPPRTGRFRLFGKDRMG</sequence>
<dbReference type="EMBL" id="MWQN01000001">
    <property type="protein sequence ID" value="OPC83522.1"/>
    <property type="molecule type" value="Genomic_DNA"/>
</dbReference>
<dbReference type="GO" id="GO:0005524">
    <property type="term" value="F:ATP binding"/>
    <property type="evidence" value="ECO:0007669"/>
    <property type="project" value="InterPro"/>
</dbReference>
<feature type="domain" description="Protein kinase" evidence="2">
    <location>
        <begin position="36"/>
        <end position="284"/>
    </location>
</feature>
<feature type="compositionally biased region" description="Gly residues" evidence="1">
    <location>
        <begin position="1"/>
        <end position="10"/>
    </location>
</feature>
<feature type="compositionally biased region" description="Pro residues" evidence="1">
    <location>
        <begin position="330"/>
        <end position="347"/>
    </location>
</feature>
<organism evidence="3 4">
    <name type="scientific">Embleya scabrispora</name>
    <dbReference type="NCBI Taxonomy" id="159449"/>
    <lineage>
        <taxon>Bacteria</taxon>
        <taxon>Bacillati</taxon>
        <taxon>Actinomycetota</taxon>
        <taxon>Actinomycetes</taxon>
        <taxon>Kitasatosporales</taxon>
        <taxon>Streptomycetaceae</taxon>
        <taxon>Embleya</taxon>
    </lineage>
</organism>
<dbReference type="Gene3D" id="1.10.510.10">
    <property type="entry name" value="Transferase(Phosphotransferase) domain 1"/>
    <property type="match status" value="1"/>
</dbReference>
<evidence type="ECO:0000259" key="2">
    <source>
        <dbReference type="PROSITE" id="PS50011"/>
    </source>
</evidence>
<keyword evidence="4" id="KW-1185">Reference proteome</keyword>
<dbReference type="GO" id="GO:0004672">
    <property type="term" value="F:protein kinase activity"/>
    <property type="evidence" value="ECO:0007669"/>
    <property type="project" value="InterPro"/>
</dbReference>
<protein>
    <recommendedName>
        <fullName evidence="2">Protein kinase domain-containing protein</fullName>
    </recommendedName>
</protein>
<reference evidence="3 4" key="1">
    <citation type="submission" date="2017-03" db="EMBL/GenBank/DDBJ databases">
        <title>Draft genome sequence of Streptomyces scabrisporus NF3, endophyte isolated from Amphipterygium adstringens.</title>
        <authorList>
            <person name="Vazquez M."/>
            <person name="Ceapa C.D."/>
            <person name="Rodriguez Luna D."/>
            <person name="Sanchez Esquivel S."/>
        </authorList>
    </citation>
    <scope>NUCLEOTIDE SEQUENCE [LARGE SCALE GENOMIC DNA]</scope>
    <source>
        <strain evidence="3 4">NF3</strain>
    </source>
</reference>
<dbReference type="AlphaFoldDB" id="A0A1T3P3K6"/>
<proteinExistence type="predicted"/>
<feature type="region of interest" description="Disordered" evidence="1">
    <location>
        <begin position="1"/>
        <end position="50"/>
    </location>
</feature>
<dbReference type="PROSITE" id="PS50011">
    <property type="entry name" value="PROTEIN_KINASE_DOM"/>
    <property type="match status" value="1"/>
</dbReference>
<dbReference type="InterPro" id="IPR000719">
    <property type="entry name" value="Prot_kinase_dom"/>
</dbReference>
<dbReference type="InterPro" id="IPR011009">
    <property type="entry name" value="Kinase-like_dom_sf"/>
</dbReference>
<dbReference type="Proteomes" id="UP000190037">
    <property type="component" value="Unassembled WGS sequence"/>
</dbReference>
<dbReference type="SUPFAM" id="SSF56112">
    <property type="entry name" value="Protein kinase-like (PK-like)"/>
    <property type="match status" value="1"/>
</dbReference>
<evidence type="ECO:0000256" key="1">
    <source>
        <dbReference type="SAM" id="MobiDB-lite"/>
    </source>
</evidence>
<feature type="compositionally biased region" description="Basic and acidic residues" evidence="1">
    <location>
        <begin position="29"/>
        <end position="38"/>
    </location>
</feature>
<gene>
    <name evidence="3" type="ORF">B4N89_23595</name>
</gene>